<organism evidence="3 4">
    <name type="scientific">Candidatus Jorgensenbacteria bacterium RIFCSPLOWO2_12_FULL_42_11</name>
    <dbReference type="NCBI Taxonomy" id="1798473"/>
    <lineage>
        <taxon>Bacteria</taxon>
        <taxon>Candidatus Joergenseniibacteriota</taxon>
    </lineage>
</organism>
<protein>
    <recommendedName>
        <fullName evidence="2">Thiamine-binding protein domain-containing protein</fullName>
    </recommendedName>
</protein>
<dbReference type="GO" id="GO:0005829">
    <property type="term" value="C:cytosol"/>
    <property type="evidence" value="ECO:0007669"/>
    <property type="project" value="TreeGrafter"/>
</dbReference>
<feature type="domain" description="Thiamine-binding protein" evidence="2">
    <location>
        <begin position="4"/>
        <end position="92"/>
    </location>
</feature>
<dbReference type="NCBIfam" id="TIGR00106">
    <property type="entry name" value="MTH1187 family thiamine-binding protein"/>
    <property type="match status" value="1"/>
</dbReference>
<proteinExistence type="inferred from homology"/>
<dbReference type="EMBL" id="MFKM01000023">
    <property type="protein sequence ID" value="OGG43156.1"/>
    <property type="molecule type" value="Genomic_DNA"/>
</dbReference>
<accession>A0A1F6C1S3</accession>
<gene>
    <name evidence="3" type="ORF">A3G50_02990</name>
</gene>
<dbReference type="InterPro" id="IPR002767">
    <property type="entry name" value="Thiamine_BP"/>
</dbReference>
<evidence type="ECO:0000313" key="4">
    <source>
        <dbReference type="Proteomes" id="UP000176633"/>
    </source>
</evidence>
<dbReference type="Proteomes" id="UP000176633">
    <property type="component" value="Unassembled WGS sequence"/>
</dbReference>
<comment type="caution">
    <text evidence="3">The sequence shown here is derived from an EMBL/GenBank/DDBJ whole genome shotgun (WGS) entry which is preliminary data.</text>
</comment>
<dbReference type="STRING" id="1798473.A3G50_02990"/>
<dbReference type="PANTHER" id="PTHR33777:SF1">
    <property type="entry name" value="UPF0045 PROTEIN ECM15"/>
    <property type="match status" value="1"/>
</dbReference>
<dbReference type="InterPro" id="IPR029756">
    <property type="entry name" value="MTH1187/YkoF-like"/>
</dbReference>
<sequence>MVVAEISAFPIGEGESLSQSVAETVKVIKESGLKYQLGAMGTAVEGEWGQIIKLFTKCRNQLIASHNRIYLMLKIDERKSPTHGIAHKIKAINDQI</sequence>
<reference evidence="3 4" key="1">
    <citation type="journal article" date="2016" name="Nat. Commun.">
        <title>Thousands of microbial genomes shed light on interconnected biogeochemical processes in an aquifer system.</title>
        <authorList>
            <person name="Anantharaman K."/>
            <person name="Brown C.T."/>
            <person name="Hug L.A."/>
            <person name="Sharon I."/>
            <person name="Castelle C.J."/>
            <person name="Probst A.J."/>
            <person name="Thomas B.C."/>
            <person name="Singh A."/>
            <person name="Wilkins M.J."/>
            <person name="Karaoz U."/>
            <person name="Brodie E.L."/>
            <person name="Williams K.H."/>
            <person name="Hubbard S.S."/>
            <person name="Banfield J.F."/>
        </authorList>
    </citation>
    <scope>NUCLEOTIDE SEQUENCE [LARGE SCALE GENOMIC DNA]</scope>
</reference>
<dbReference type="Pfam" id="PF01910">
    <property type="entry name" value="Thiamine_BP"/>
    <property type="match status" value="1"/>
</dbReference>
<comment type="similarity">
    <text evidence="1">Belongs to the UPF0045 family.</text>
</comment>
<dbReference type="PANTHER" id="PTHR33777">
    <property type="entry name" value="UPF0045 PROTEIN ECM15"/>
    <property type="match status" value="1"/>
</dbReference>
<evidence type="ECO:0000256" key="1">
    <source>
        <dbReference type="ARBA" id="ARBA00010272"/>
    </source>
</evidence>
<dbReference type="Gene3D" id="3.30.70.930">
    <property type="match status" value="1"/>
</dbReference>
<evidence type="ECO:0000313" key="3">
    <source>
        <dbReference type="EMBL" id="OGG43156.1"/>
    </source>
</evidence>
<name>A0A1F6C1S3_9BACT</name>
<dbReference type="SUPFAM" id="SSF89957">
    <property type="entry name" value="MTH1187/YkoF-like"/>
    <property type="match status" value="1"/>
</dbReference>
<evidence type="ECO:0000259" key="2">
    <source>
        <dbReference type="Pfam" id="PF01910"/>
    </source>
</evidence>
<dbReference type="AlphaFoldDB" id="A0A1F6C1S3"/>
<dbReference type="InterPro" id="IPR051614">
    <property type="entry name" value="UPF0045_domain"/>
</dbReference>